<dbReference type="GO" id="GO:0005886">
    <property type="term" value="C:plasma membrane"/>
    <property type="evidence" value="ECO:0007669"/>
    <property type="project" value="UniProtKB-SubCell"/>
</dbReference>
<feature type="transmembrane region" description="Helical" evidence="6">
    <location>
        <begin position="86"/>
        <end position="107"/>
    </location>
</feature>
<feature type="transmembrane region" description="Helical" evidence="6">
    <location>
        <begin position="169"/>
        <end position="191"/>
    </location>
</feature>
<feature type="transmembrane region" description="Helical" evidence="6">
    <location>
        <begin position="255"/>
        <end position="276"/>
    </location>
</feature>
<sequence length="521" mass="56872">MSTLQDPLTGIAPLYLIAVAFLTAALGLVIRSNKFFKVFAIVNTAIVFAISAYIMHKVVDEGIQLYFFGGYPAPLGIAYEIDNLNALLGLLATSIMLLSGIYSAWYMNFPRTYLYYTLFLTLLAGSLGCLYTGDYFNFFVMLEVLSLSSYSLVAYFRDSPRSIEAAIRFAFTGIISSSFYLLSAFVAYASFGTLTMADIALKARDLNAVTQFSGGVVGNVAIASAMMIALASWTWTFKAAIFPNYFWLPDAVPEAPTPISAVFVGVIDLIGVYGAIRMFYTFFGQGSIALQFRSYTLEILQILGAISVFIGVFLLLLQEDVKKFIAYSTISHLGLIFMALSLDSGEGISAAILHTISNSFAESLLFYSAGIAIVAVGRSINTLGVLRKYRVALTGIIIAMLNLIGVPPLLGFWSKYLIFKAFLDAGKIYGVVILVLATGISAIGYFKMLFSTLKPVEKIREDPRLRNSMLADITIALCVVILIAIGALYMLSPSTRKFINEIGYNIIEGYKAYYAFLSSGS</sequence>
<dbReference type="PANTHER" id="PTHR42703:SF1">
    <property type="entry name" value="NA(+)_H(+) ANTIPORTER SUBUNIT D1"/>
    <property type="match status" value="1"/>
</dbReference>
<evidence type="ECO:0000256" key="3">
    <source>
        <dbReference type="ARBA" id="ARBA00022692"/>
    </source>
</evidence>
<evidence type="ECO:0000259" key="7">
    <source>
        <dbReference type="Pfam" id="PF00361"/>
    </source>
</evidence>
<feature type="domain" description="NADH:quinone oxidoreductase/Mrp antiporter transmembrane" evidence="7">
    <location>
        <begin position="134"/>
        <end position="441"/>
    </location>
</feature>
<dbReference type="EMBL" id="DSEU01000017">
    <property type="protein sequence ID" value="HEM66541.1"/>
    <property type="molecule type" value="Genomic_DNA"/>
</dbReference>
<feature type="transmembrane region" description="Helical" evidence="6">
    <location>
        <begin position="392"/>
        <end position="416"/>
    </location>
</feature>
<keyword evidence="5 6" id="KW-0472">Membrane</keyword>
<evidence type="ECO:0000313" key="8">
    <source>
        <dbReference type="EMBL" id="HEM66541.1"/>
    </source>
</evidence>
<feature type="transmembrane region" description="Helical" evidence="6">
    <location>
        <begin position="364"/>
        <end position="386"/>
    </location>
</feature>
<comment type="caution">
    <text evidence="8">The sequence shown here is derived from an EMBL/GenBank/DDBJ whole genome shotgun (WGS) entry which is preliminary data.</text>
</comment>
<dbReference type="Pfam" id="PF00361">
    <property type="entry name" value="Proton_antipo_M"/>
    <property type="match status" value="1"/>
</dbReference>
<dbReference type="PANTHER" id="PTHR42703">
    <property type="entry name" value="NADH DEHYDROGENASE"/>
    <property type="match status" value="1"/>
</dbReference>
<protein>
    <recommendedName>
        <fullName evidence="7">NADH:quinone oxidoreductase/Mrp antiporter transmembrane domain-containing protein</fullName>
    </recommendedName>
</protein>
<feature type="transmembrane region" description="Helical" evidence="6">
    <location>
        <begin position="12"/>
        <end position="31"/>
    </location>
</feature>
<feature type="transmembrane region" description="Helical" evidence="6">
    <location>
        <begin position="38"/>
        <end position="56"/>
    </location>
</feature>
<dbReference type="GO" id="GO:0042773">
    <property type="term" value="P:ATP synthesis coupled electron transport"/>
    <property type="evidence" value="ECO:0007669"/>
    <property type="project" value="InterPro"/>
</dbReference>
<dbReference type="PRINTS" id="PR01437">
    <property type="entry name" value="NUOXDRDTASE4"/>
</dbReference>
<evidence type="ECO:0000256" key="1">
    <source>
        <dbReference type="ARBA" id="ARBA00004651"/>
    </source>
</evidence>
<evidence type="ECO:0000256" key="6">
    <source>
        <dbReference type="SAM" id="Phobius"/>
    </source>
</evidence>
<evidence type="ECO:0000256" key="2">
    <source>
        <dbReference type="ARBA" id="ARBA00022475"/>
    </source>
</evidence>
<feature type="transmembrane region" description="Helical" evidence="6">
    <location>
        <begin position="212"/>
        <end position="235"/>
    </location>
</feature>
<feature type="transmembrane region" description="Helical" evidence="6">
    <location>
        <begin position="428"/>
        <end position="450"/>
    </location>
</feature>
<gene>
    <name evidence="8" type="ORF">ENO26_03070</name>
</gene>
<keyword evidence="3 6" id="KW-0812">Transmembrane</keyword>
<name>A0A7J2U195_9CREN</name>
<dbReference type="InterPro" id="IPR003918">
    <property type="entry name" value="NADH_UbQ_OxRdtase"/>
</dbReference>
<keyword evidence="2" id="KW-1003">Cell membrane</keyword>
<feature type="transmembrane region" description="Helical" evidence="6">
    <location>
        <begin position="138"/>
        <end position="157"/>
    </location>
</feature>
<keyword evidence="4 6" id="KW-1133">Transmembrane helix</keyword>
<feature type="transmembrane region" description="Helical" evidence="6">
    <location>
        <begin position="324"/>
        <end position="343"/>
    </location>
</feature>
<accession>A0A7J2U195</accession>
<feature type="transmembrane region" description="Helical" evidence="6">
    <location>
        <begin position="297"/>
        <end position="318"/>
    </location>
</feature>
<evidence type="ECO:0000256" key="4">
    <source>
        <dbReference type="ARBA" id="ARBA00022989"/>
    </source>
</evidence>
<evidence type="ECO:0000256" key="5">
    <source>
        <dbReference type="ARBA" id="ARBA00023136"/>
    </source>
</evidence>
<comment type="subcellular location">
    <subcellularLocation>
        <location evidence="1">Cell membrane</location>
        <topology evidence="1">Multi-pass membrane protein</topology>
    </subcellularLocation>
</comment>
<dbReference type="GO" id="GO:0008137">
    <property type="term" value="F:NADH dehydrogenase (ubiquinone) activity"/>
    <property type="evidence" value="ECO:0007669"/>
    <property type="project" value="InterPro"/>
</dbReference>
<dbReference type="AlphaFoldDB" id="A0A7J2U195"/>
<proteinExistence type="predicted"/>
<organism evidence="8">
    <name type="scientific">Ignisphaera aggregans</name>
    <dbReference type="NCBI Taxonomy" id="334771"/>
    <lineage>
        <taxon>Archaea</taxon>
        <taxon>Thermoproteota</taxon>
        <taxon>Thermoprotei</taxon>
        <taxon>Desulfurococcales</taxon>
        <taxon>Desulfurococcaceae</taxon>
        <taxon>Ignisphaera</taxon>
    </lineage>
</organism>
<reference evidence="8" key="1">
    <citation type="journal article" date="2020" name="mSystems">
        <title>Genome- and Community-Level Interaction Insights into Carbon Utilization and Element Cycling Functions of Hydrothermarchaeota in Hydrothermal Sediment.</title>
        <authorList>
            <person name="Zhou Z."/>
            <person name="Liu Y."/>
            <person name="Xu W."/>
            <person name="Pan J."/>
            <person name="Luo Z.H."/>
            <person name="Li M."/>
        </authorList>
    </citation>
    <scope>NUCLEOTIDE SEQUENCE [LARGE SCALE GENOMIC DNA]</scope>
    <source>
        <strain evidence="8">SpSt-125</strain>
    </source>
</reference>
<feature type="transmembrane region" description="Helical" evidence="6">
    <location>
        <begin position="470"/>
        <end position="491"/>
    </location>
</feature>
<feature type="transmembrane region" description="Helical" evidence="6">
    <location>
        <begin position="113"/>
        <end position="131"/>
    </location>
</feature>
<dbReference type="InterPro" id="IPR050586">
    <property type="entry name" value="CPA3_Na-H_Antiporter_D"/>
</dbReference>
<dbReference type="InterPro" id="IPR001750">
    <property type="entry name" value="ND/Mrp_TM"/>
</dbReference>